<reference evidence="3" key="1">
    <citation type="journal article" date="2010" name="Genome Res.">
        <title>Population genomic sequencing of Coccidioides fungi reveals recent hybridization and transposon control.</title>
        <authorList>
            <person name="Neafsey D.E."/>
            <person name="Barker B.M."/>
            <person name="Sharpton T.J."/>
            <person name="Stajich J.E."/>
            <person name="Park D.J."/>
            <person name="Whiston E."/>
            <person name="Hung C.-Y."/>
            <person name="McMahan C."/>
            <person name="White J."/>
            <person name="Sykes S."/>
            <person name="Heiman D."/>
            <person name="Young S."/>
            <person name="Zeng Q."/>
            <person name="Abouelleil A."/>
            <person name="Aftuck L."/>
            <person name="Bessette D."/>
            <person name="Brown A."/>
            <person name="FitzGerald M."/>
            <person name="Lui A."/>
            <person name="Macdonald J.P."/>
            <person name="Priest M."/>
            <person name="Orbach M.J."/>
            <person name="Galgiani J.N."/>
            <person name="Kirkland T.N."/>
            <person name="Cole G.T."/>
            <person name="Birren B.W."/>
            <person name="Henn M.R."/>
            <person name="Taylor J.W."/>
            <person name="Rounsley S.D."/>
        </authorList>
    </citation>
    <scope>NUCLEOTIDE SEQUENCE [LARGE SCALE GENOMIC DNA]</scope>
    <source>
        <strain evidence="3">RMSCC 757 / Silveira</strain>
    </source>
</reference>
<dbReference type="VEuPathDB" id="FungiDB:CPSG_09718"/>
<protein>
    <submittedName>
        <fullName evidence="2">Predicted protein</fullName>
    </submittedName>
</protein>
<dbReference type="EMBL" id="GL636512">
    <property type="protein sequence ID" value="EFW13679.1"/>
    <property type="molecule type" value="Genomic_DNA"/>
</dbReference>
<name>E9DIS5_COCPS</name>
<organism evidence="3">
    <name type="scientific">Coccidioides posadasii (strain RMSCC 757 / Silveira)</name>
    <name type="common">Valley fever fungus</name>
    <dbReference type="NCBI Taxonomy" id="443226"/>
    <lineage>
        <taxon>Eukaryota</taxon>
        <taxon>Fungi</taxon>
        <taxon>Dikarya</taxon>
        <taxon>Ascomycota</taxon>
        <taxon>Pezizomycotina</taxon>
        <taxon>Eurotiomycetes</taxon>
        <taxon>Eurotiomycetidae</taxon>
        <taxon>Onygenales</taxon>
        <taxon>Onygenaceae</taxon>
        <taxon>Coccidioides</taxon>
    </lineage>
</organism>
<proteinExistence type="predicted"/>
<evidence type="ECO:0000256" key="1">
    <source>
        <dbReference type="SAM" id="MobiDB-lite"/>
    </source>
</evidence>
<dbReference type="AlphaFoldDB" id="E9DIS5"/>
<dbReference type="HOGENOM" id="CLU_1948642_0_0_1"/>
<reference evidence="3" key="2">
    <citation type="submission" date="2010-03" db="EMBL/GenBank/DDBJ databases">
        <title>The genome sequence of Coccidioides posadasii strain Silveira.</title>
        <authorList>
            <consortium name="The Broad Institute Genome Sequencing Center for Infectious Disease"/>
            <person name="Neafsey D."/>
            <person name="Orbach M."/>
            <person name="Henn M.R."/>
            <person name="Cole G.T."/>
            <person name="Galgiani J."/>
            <person name="Gardner M.J."/>
            <person name="Kirkland T.N."/>
            <person name="Taylor J.W."/>
            <person name="Young S.K."/>
            <person name="Zeng Q."/>
            <person name="Koehrsen M."/>
            <person name="Alvarado L."/>
            <person name="Berlin A."/>
            <person name="Borenstein D."/>
            <person name="Chapman S.B."/>
            <person name="Chen Z."/>
            <person name="Engels R."/>
            <person name="Freedman E."/>
            <person name="Gellesch M."/>
            <person name="Goldberg J."/>
            <person name="Griggs A."/>
            <person name="Gujja S."/>
            <person name="Heilman E."/>
            <person name="Heiman D."/>
            <person name="Howarth C."/>
            <person name="Jen D."/>
            <person name="Larson L."/>
            <person name="Mehta T."/>
            <person name="Neiman D."/>
            <person name="Park D."/>
            <person name="Pearson M."/>
            <person name="Richards J."/>
            <person name="Roberts A."/>
            <person name="Saif S."/>
            <person name="Shea T."/>
            <person name="Shenoy N."/>
            <person name="Sisk P."/>
            <person name="Stolte C."/>
            <person name="Sykes S."/>
            <person name="Walk T."/>
            <person name="White J."/>
            <person name="Yandava C."/>
            <person name="Haas B."/>
            <person name="Nusbaum C."/>
            <person name="Birren B."/>
        </authorList>
    </citation>
    <scope>NUCLEOTIDE SEQUENCE [LARGE SCALE GENOMIC DNA]</scope>
    <source>
        <strain evidence="3">RMSCC 757 / Silveira</strain>
    </source>
</reference>
<gene>
    <name evidence="2" type="ORF">CPSG_09718</name>
</gene>
<evidence type="ECO:0000313" key="2">
    <source>
        <dbReference type="EMBL" id="EFW13679.1"/>
    </source>
</evidence>
<sequence length="129" mass="14714">MPRPSLVESRAGQANRWASCGIREDIQGNERGEWDASEDPRRRVMARRHITLRCDASMCLGPRRPFDHIHVQGRKKGRRICCVNGLLNPGARRRGRNKNAGEFRKERQKRKTQAKTKQTPAAASSKQQA</sequence>
<dbReference type="Proteomes" id="UP000002497">
    <property type="component" value="Unassembled WGS sequence"/>
</dbReference>
<accession>E9DIS5</accession>
<keyword evidence="3" id="KW-1185">Reference proteome</keyword>
<evidence type="ECO:0000313" key="3">
    <source>
        <dbReference type="Proteomes" id="UP000002497"/>
    </source>
</evidence>
<feature type="region of interest" description="Disordered" evidence="1">
    <location>
        <begin position="87"/>
        <end position="129"/>
    </location>
</feature>